<dbReference type="Pfam" id="PF01381">
    <property type="entry name" value="HTH_3"/>
    <property type="match status" value="1"/>
</dbReference>
<dbReference type="RefSeq" id="WP_378319140.1">
    <property type="nucleotide sequence ID" value="NZ_JBHUHY010000003.1"/>
</dbReference>
<dbReference type="CDD" id="cd00093">
    <property type="entry name" value="HTH_XRE"/>
    <property type="match status" value="1"/>
</dbReference>
<dbReference type="NCBIfam" id="NF041951">
    <property type="entry name" value="phage_RstR"/>
    <property type="match status" value="1"/>
</dbReference>
<name>A0ABW5AUI4_9FLAO</name>
<reference evidence="4" key="1">
    <citation type="journal article" date="2019" name="Int. J. Syst. Evol. Microbiol.">
        <title>The Global Catalogue of Microorganisms (GCM) 10K type strain sequencing project: providing services to taxonomists for standard genome sequencing and annotation.</title>
        <authorList>
            <consortium name="The Broad Institute Genomics Platform"/>
            <consortium name="The Broad Institute Genome Sequencing Center for Infectious Disease"/>
            <person name="Wu L."/>
            <person name="Ma J."/>
        </authorList>
    </citation>
    <scope>NUCLEOTIDE SEQUENCE [LARGE SCALE GENOMIC DNA]</scope>
    <source>
        <strain evidence="4">DT92</strain>
    </source>
</reference>
<feature type="domain" description="HTH cro/C1-type" evidence="2">
    <location>
        <begin position="7"/>
        <end position="61"/>
    </location>
</feature>
<accession>A0ABW5AUI4</accession>
<dbReference type="SUPFAM" id="SSF47413">
    <property type="entry name" value="lambda repressor-like DNA-binding domains"/>
    <property type="match status" value="1"/>
</dbReference>
<dbReference type="PANTHER" id="PTHR46558">
    <property type="entry name" value="TRACRIPTIONAL REGULATORY PROTEIN-RELATED-RELATED"/>
    <property type="match status" value="1"/>
</dbReference>
<dbReference type="EMBL" id="JBHUHY010000003">
    <property type="protein sequence ID" value="MFD2186160.1"/>
    <property type="molecule type" value="Genomic_DNA"/>
</dbReference>
<evidence type="ECO:0000313" key="3">
    <source>
        <dbReference type="EMBL" id="MFD2186160.1"/>
    </source>
</evidence>
<evidence type="ECO:0000256" key="1">
    <source>
        <dbReference type="ARBA" id="ARBA00023125"/>
    </source>
</evidence>
<dbReference type="PANTHER" id="PTHR46558:SF11">
    <property type="entry name" value="HTH-TYPE TRANSCRIPTIONAL REGULATOR XRE"/>
    <property type="match status" value="1"/>
</dbReference>
<comment type="caution">
    <text evidence="3">The sequence shown here is derived from an EMBL/GenBank/DDBJ whole genome shotgun (WGS) entry which is preliminary data.</text>
</comment>
<organism evidence="3 4">
    <name type="scientific">Aquimarina celericrescens</name>
    <dbReference type="NCBI Taxonomy" id="1964542"/>
    <lineage>
        <taxon>Bacteria</taxon>
        <taxon>Pseudomonadati</taxon>
        <taxon>Bacteroidota</taxon>
        <taxon>Flavobacteriia</taxon>
        <taxon>Flavobacteriales</taxon>
        <taxon>Flavobacteriaceae</taxon>
        <taxon>Aquimarina</taxon>
    </lineage>
</organism>
<keyword evidence="4" id="KW-1185">Reference proteome</keyword>
<dbReference type="Gene3D" id="1.10.260.40">
    <property type="entry name" value="lambda repressor-like DNA-binding domains"/>
    <property type="match status" value="1"/>
</dbReference>
<dbReference type="Proteomes" id="UP001597344">
    <property type="component" value="Unassembled WGS sequence"/>
</dbReference>
<protein>
    <submittedName>
        <fullName evidence="3">Helix-turn-helix domain-containing protein</fullName>
    </submittedName>
</protein>
<dbReference type="PROSITE" id="PS50943">
    <property type="entry name" value="HTH_CROC1"/>
    <property type="match status" value="1"/>
</dbReference>
<dbReference type="InterPro" id="IPR010982">
    <property type="entry name" value="Lambda_DNA-bd_dom_sf"/>
</dbReference>
<gene>
    <name evidence="3" type="ORF">ACFSJT_05105</name>
</gene>
<evidence type="ECO:0000313" key="4">
    <source>
        <dbReference type="Proteomes" id="UP001597344"/>
    </source>
</evidence>
<dbReference type="InterPro" id="IPR049639">
    <property type="entry name" value="RstR"/>
</dbReference>
<proteinExistence type="predicted"/>
<dbReference type="SMART" id="SM00530">
    <property type="entry name" value="HTH_XRE"/>
    <property type="match status" value="1"/>
</dbReference>
<evidence type="ECO:0000259" key="2">
    <source>
        <dbReference type="PROSITE" id="PS50943"/>
    </source>
</evidence>
<sequence length="108" mass="12157">MTLGEQITKLRKQKKLSQNDLGKKVGTSGDIIGRYERDEVKPSIEVASKIADVLEVSLDFLIGKVAVEVDHQLLKRVIEVQQMDDNDKEHILYTLDALIKNVKLKSIA</sequence>
<dbReference type="InterPro" id="IPR001387">
    <property type="entry name" value="Cro/C1-type_HTH"/>
</dbReference>
<keyword evidence="1" id="KW-0238">DNA-binding</keyword>